<sequence length="156" mass="17238">MTRVKGFFLRVLPALAAFALAPTLPAQAREVAASCDNARFLAAQSDFENGGAHGDRAVHICGRVIAVSPRAHRTRSGVHGYFYVDVGQGVSIRIVSNLDEMNAPAWPWVHKGDEADVIGRYYYDSPRRQGIDWTHRGTSRKWDVPGSITVNGNRYE</sequence>
<protein>
    <submittedName>
        <fullName evidence="2">DUF3465 domain-containing protein</fullName>
    </submittedName>
</protein>
<keyword evidence="1" id="KW-0732">Signal</keyword>
<evidence type="ECO:0000313" key="2">
    <source>
        <dbReference type="EMBL" id="NHO55356.1"/>
    </source>
</evidence>
<comment type="caution">
    <text evidence="2">The sequence shown here is derived from an EMBL/GenBank/DDBJ whole genome shotgun (WGS) entry which is preliminary data.</text>
</comment>
<organism evidence="2 3">
    <name type="scientific">Acetobacter estunensis</name>
    <dbReference type="NCBI Taxonomy" id="104097"/>
    <lineage>
        <taxon>Bacteria</taxon>
        <taxon>Pseudomonadati</taxon>
        <taxon>Pseudomonadota</taxon>
        <taxon>Alphaproteobacteria</taxon>
        <taxon>Acetobacterales</taxon>
        <taxon>Acetobacteraceae</taxon>
        <taxon>Acetobacter</taxon>
    </lineage>
</organism>
<evidence type="ECO:0000313" key="3">
    <source>
        <dbReference type="Proteomes" id="UP000597459"/>
    </source>
</evidence>
<dbReference type="AlphaFoldDB" id="A0A967EEH2"/>
<accession>A0A967EEH2</accession>
<keyword evidence="3" id="KW-1185">Reference proteome</keyword>
<proteinExistence type="predicted"/>
<dbReference type="EMBL" id="WOTH01000069">
    <property type="protein sequence ID" value="NHO55356.1"/>
    <property type="molecule type" value="Genomic_DNA"/>
</dbReference>
<feature type="chain" id="PRO_5037972698" evidence="1">
    <location>
        <begin position="29"/>
        <end position="156"/>
    </location>
</feature>
<dbReference type="Proteomes" id="UP000597459">
    <property type="component" value="Unassembled WGS sequence"/>
</dbReference>
<dbReference type="RefSeq" id="WP_166318970.1">
    <property type="nucleotide sequence ID" value="NZ_WOTH01000069.1"/>
</dbReference>
<name>A0A967EEH2_9PROT</name>
<gene>
    <name evidence="2" type="ORF">GOB87_15685</name>
</gene>
<reference evidence="2" key="1">
    <citation type="submission" date="2019-11" db="EMBL/GenBank/DDBJ databases">
        <title>Description of new Acetobacter species.</title>
        <authorList>
            <person name="Cleenwerck I."/>
            <person name="Sombolestani A.S."/>
        </authorList>
    </citation>
    <scope>NUCLEOTIDE SEQUENCE</scope>
    <source>
        <strain evidence="2">LMG 1626</strain>
    </source>
</reference>
<evidence type="ECO:0000256" key="1">
    <source>
        <dbReference type="SAM" id="SignalP"/>
    </source>
</evidence>
<feature type="signal peptide" evidence="1">
    <location>
        <begin position="1"/>
        <end position="28"/>
    </location>
</feature>